<evidence type="ECO:0000313" key="2">
    <source>
        <dbReference type="EMBL" id="GGP18877.1"/>
    </source>
</evidence>
<dbReference type="CDD" id="cd00130">
    <property type="entry name" value="PAS"/>
    <property type="match status" value="1"/>
</dbReference>
<evidence type="ECO:0000259" key="1">
    <source>
        <dbReference type="SMART" id="SM00091"/>
    </source>
</evidence>
<sequence>MSSSLAPFAGEMLDSSMCSELIARKILESDMACAMVDALGVIVGAGHGLCAILPEAVGQTVDGLFQIEATQLFATRAPVYGMYVNATGELVPVALQVLFYIPEMGGAALVALTDGAAFRAAETRRFEQAPYTVLRVAGGVIRFANHEALRMLGSAQQPLSGRPLVAFFEANEHAVIGEYLALCEQGQRTAPLDVCLDGPDNLPSRHVRLHLMPDIAPSGQILGVLVVIQLAAVEHVRDEIRKIMIRPTSMPDGAVNPPQGSWRVCFGLIVKKLQQLIEFDHAIFGIYSDDVRLFRAVAIEGGSSSAAPPVDQLWPSRWMDLPESMAPWLAAGETFIPDIRIFAEHEDGLRGTDITRQYLDYGIVSSVTLPMKGYKGAISSSLTLCSRQAGRYGAAELALLQELDLEPVLLRFEERLRREHDTVAGQLRNKLATSQNLANTALEIVTDIARHFRWDYVGLFRVNRHTQQFQLVQQYAATEPLRLPPSYEQSMAAGMLARTLRAEKVLVVDEIDSPDCEQYEYIAAGRSLRSAMCIPLRLNRRARWVINVESTSARAFRGPDRDEIMKMVALIEEGLTQRLLAEMKDALLHTSEQGVVVVGLDGVILEMNEVAGKLLGTSVLTPADGDAPVLISRYASGNHPETADILEGRTTQAGRRIELQGDDGVVRAVLATRRELESTFDTAIWLFTDIEKLDWSRDLRFLRTVVSDVAQQTRAPLTLASTLARQLPRLAGHAQPGSDQAPSALVSMTERLIAEIGKADITFERLAEGLSIREVPKRFEERIDLVKCLAQLVKSLPERDQSRVENNWPARPVSVSGDAGRLSYAFRSIIGFLLRRASGDERHLVVWLDDDPQQVTLRLGLSERTMEADATDPPGPRDALWQASRTAMSDASLSLDVITEVIAAHGGQITRQPACWADQQASPPWRMFDITLPRLPEAGDLK</sequence>
<dbReference type="Pfam" id="PF00989">
    <property type="entry name" value="PAS"/>
    <property type="match status" value="1"/>
</dbReference>
<dbReference type="EMBL" id="BMLX01000001">
    <property type="protein sequence ID" value="GGP18877.1"/>
    <property type="molecule type" value="Genomic_DNA"/>
</dbReference>
<dbReference type="InterPro" id="IPR029016">
    <property type="entry name" value="GAF-like_dom_sf"/>
</dbReference>
<dbReference type="SUPFAM" id="SSF55781">
    <property type="entry name" value="GAF domain-like"/>
    <property type="match status" value="1"/>
</dbReference>
<keyword evidence="3" id="KW-1185">Reference proteome</keyword>
<reference evidence="3" key="1">
    <citation type="journal article" date="2019" name="Int. J. Syst. Evol. Microbiol.">
        <title>The Global Catalogue of Microorganisms (GCM) 10K type strain sequencing project: providing services to taxonomists for standard genome sequencing and annotation.</title>
        <authorList>
            <consortium name="The Broad Institute Genomics Platform"/>
            <consortium name="The Broad Institute Genome Sequencing Center for Infectious Disease"/>
            <person name="Wu L."/>
            <person name="Ma J."/>
        </authorList>
    </citation>
    <scope>NUCLEOTIDE SEQUENCE [LARGE SCALE GENOMIC DNA]</scope>
    <source>
        <strain evidence="3">CGMCC 1.8859</strain>
    </source>
</reference>
<feature type="domain" description="PAS" evidence="1">
    <location>
        <begin position="120"/>
        <end position="185"/>
    </location>
</feature>
<dbReference type="SUPFAM" id="SSF55785">
    <property type="entry name" value="PYP-like sensor domain (PAS domain)"/>
    <property type="match status" value="1"/>
</dbReference>
<evidence type="ECO:0000313" key="3">
    <source>
        <dbReference type="Proteomes" id="UP000637267"/>
    </source>
</evidence>
<dbReference type="Proteomes" id="UP000637267">
    <property type="component" value="Unassembled WGS sequence"/>
</dbReference>
<name>A0ABQ2P602_9NEIS</name>
<gene>
    <name evidence="2" type="ORF">GCM10010970_07830</name>
</gene>
<protein>
    <recommendedName>
        <fullName evidence="1">PAS domain-containing protein</fullName>
    </recommendedName>
</protein>
<organism evidence="2 3">
    <name type="scientific">Silvimonas iriomotensis</name>
    <dbReference type="NCBI Taxonomy" id="449662"/>
    <lineage>
        <taxon>Bacteria</taxon>
        <taxon>Pseudomonadati</taxon>
        <taxon>Pseudomonadota</taxon>
        <taxon>Betaproteobacteria</taxon>
        <taxon>Neisseriales</taxon>
        <taxon>Chitinibacteraceae</taxon>
        <taxon>Silvimonas</taxon>
    </lineage>
</organism>
<dbReference type="InterPro" id="IPR035965">
    <property type="entry name" value="PAS-like_dom_sf"/>
</dbReference>
<dbReference type="RefSeq" id="WP_188702526.1">
    <property type="nucleotide sequence ID" value="NZ_BMLX01000001.1"/>
</dbReference>
<proteinExistence type="predicted"/>
<feature type="domain" description="PAS" evidence="1">
    <location>
        <begin position="582"/>
        <end position="651"/>
    </location>
</feature>
<comment type="caution">
    <text evidence="2">The sequence shown here is derived from an EMBL/GenBank/DDBJ whole genome shotgun (WGS) entry which is preliminary data.</text>
</comment>
<dbReference type="Gene3D" id="3.30.450.40">
    <property type="match status" value="2"/>
</dbReference>
<accession>A0ABQ2P602</accession>
<dbReference type="InterPro" id="IPR013767">
    <property type="entry name" value="PAS_fold"/>
</dbReference>
<dbReference type="Gene3D" id="3.30.450.20">
    <property type="entry name" value="PAS domain"/>
    <property type="match status" value="2"/>
</dbReference>
<dbReference type="SMART" id="SM00091">
    <property type="entry name" value="PAS"/>
    <property type="match status" value="2"/>
</dbReference>
<dbReference type="InterPro" id="IPR000014">
    <property type="entry name" value="PAS"/>
</dbReference>